<evidence type="ECO:0000313" key="1">
    <source>
        <dbReference type="EMBL" id="KAF9457398.1"/>
    </source>
</evidence>
<dbReference type="EMBL" id="MU150373">
    <property type="protein sequence ID" value="KAF9457398.1"/>
    <property type="molecule type" value="Genomic_DNA"/>
</dbReference>
<keyword evidence="2" id="KW-1185">Reference proteome</keyword>
<protein>
    <recommendedName>
        <fullName evidence="3">G domain-containing protein</fullName>
    </recommendedName>
</protein>
<dbReference type="OrthoDB" id="3267153at2759"/>
<organism evidence="1 2">
    <name type="scientific">Collybia nuda</name>
    <dbReference type="NCBI Taxonomy" id="64659"/>
    <lineage>
        <taxon>Eukaryota</taxon>
        <taxon>Fungi</taxon>
        <taxon>Dikarya</taxon>
        <taxon>Basidiomycota</taxon>
        <taxon>Agaricomycotina</taxon>
        <taxon>Agaricomycetes</taxon>
        <taxon>Agaricomycetidae</taxon>
        <taxon>Agaricales</taxon>
        <taxon>Tricholomatineae</taxon>
        <taxon>Clitocybaceae</taxon>
        <taxon>Collybia</taxon>
    </lineage>
</organism>
<dbReference type="Proteomes" id="UP000807353">
    <property type="component" value="Unassembled WGS sequence"/>
</dbReference>
<proteinExistence type="predicted"/>
<reference evidence="1" key="1">
    <citation type="submission" date="2020-11" db="EMBL/GenBank/DDBJ databases">
        <authorList>
            <consortium name="DOE Joint Genome Institute"/>
            <person name="Ahrendt S."/>
            <person name="Riley R."/>
            <person name="Andreopoulos W."/>
            <person name="Labutti K."/>
            <person name="Pangilinan J."/>
            <person name="Ruiz-Duenas F.J."/>
            <person name="Barrasa J.M."/>
            <person name="Sanchez-Garcia M."/>
            <person name="Camarero S."/>
            <person name="Miyauchi S."/>
            <person name="Serrano A."/>
            <person name="Linde D."/>
            <person name="Babiker R."/>
            <person name="Drula E."/>
            <person name="Ayuso-Fernandez I."/>
            <person name="Pacheco R."/>
            <person name="Padilla G."/>
            <person name="Ferreira P."/>
            <person name="Barriuso J."/>
            <person name="Kellner H."/>
            <person name="Castanera R."/>
            <person name="Alfaro M."/>
            <person name="Ramirez L."/>
            <person name="Pisabarro A.G."/>
            <person name="Kuo A."/>
            <person name="Tritt A."/>
            <person name="Lipzen A."/>
            <person name="He G."/>
            <person name="Yan M."/>
            <person name="Ng V."/>
            <person name="Cullen D."/>
            <person name="Martin F."/>
            <person name="Rosso M.-N."/>
            <person name="Henrissat B."/>
            <person name="Hibbett D."/>
            <person name="Martinez A.T."/>
            <person name="Grigoriev I.V."/>
        </authorList>
    </citation>
    <scope>NUCLEOTIDE SEQUENCE</scope>
    <source>
        <strain evidence="1">CBS 247.69</strain>
    </source>
</reference>
<name>A0A9P5XTQ2_9AGAR</name>
<feature type="non-terminal residue" evidence="1">
    <location>
        <position position="1"/>
    </location>
</feature>
<dbReference type="InterPro" id="IPR027417">
    <property type="entry name" value="P-loop_NTPase"/>
</dbReference>
<accession>A0A9P5XTQ2</accession>
<evidence type="ECO:0000313" key="2">
    <source>
        <dbReference type="Proteomes" id="UP000807353"/>
    </source>
</evidence>
<sequence length="76" mass="8857">RESRFADLKKKAQRFRVLFTGGANSGKTTILKKICNTTNDPEIYNREGQKHDYHDIENELIFQDNLTFIFHDSSHG</sequence>
<dbReference type="SUPFAM" id="SSF52540">
    <property type="entry name" value="P-loop containing nucleoside triphosphate hydrolases"/>
    <property type="match status" value="1"/>
</dbReference>
<gene>
    <name evidence="1" type="ORF">BDZ94DRAFT_1175629</name>
</gene>
<dbReference type="AlphaFoldDB" id="A0A9P5XTQ2"/>
<dbReference type="Gene3D" id="3.40.50.300">
    <property type="entry name" value="P-loop containing nucleotide triphosphate hydrolases"/>
    <property type="match status" value="1"/>
</dbReference>
<evidence type="ECO:0008006" key="3">
    <source>
        <dbReference type="Google" id="ProtNLM"/>
    </source>
</evidence>
<comment type="caution">
    <text evidence="1">The sequence shown here is derived from an EMBL/GenBank/DDBJ whole genome shotgun (WGS) entry which is preliminary data.</text>
</comment>